<dbReference type="GO" id="GO:0005524">
    <property type="term" value="F:ATP binding"/>
    <property type="evidence" value="ECO:0007669"/>
    <property type="project" value="UniProtKB-KW"/>
</dbReference>
<dbReference type="Pfam" id="PF03099">
    <property type="entry name" value="BPL_LplA_LipB"/>
    <property type="match status" value="1"/>
</dbReference>
<name>A0A3P1SCQ9_9ACTO</name>
<dbReference type="Proteomes" id="UP000280444">
    <property type="component" value="Unassembled WGS sequence"/>
</dbReference>
<dbReference type="AlphaFoldDB" id="A0A3P1SCQ9"/>
<reference evidence="7 8" key="1">
    <citation type="submission" date="2018-11" db="EMBL/GenBank/DDBJ databases">
        <title>Genomes From Bacteria Associated with the Canine Oral Cavity: a Test Case for Automated Genome-Based Taxonomic Assignment.</title>
        <authorList>
            <person name="Coil D.A."/>
            <person name="Jospin G."/>
            <person name="Darling A.E."/>
            <person name="Wallis C."/>
            <person name="Davis I.J."/>
            <person name="Harris S."/>
            <person name="Eisen J.A."/>
            <person name="Holcombe L.J."/>
            <person name="O'Flynn C."/>
        </authorList>
    </citation>
    <scope>NUCLEOTIDE SEQUENCE [LARGE SCALE GENOMIC DNA]</scope>
    <source>
        <strain evidence="7 8">OH770</strain>
    </source>
</reference>
<sequence>MPYVSNLEPKFDGITRQHPIIHLDTIDSTNSHARTLLTTTTPPPHLTTIIADHQSAGRGRLGRSWITTRHGALTATTLLRLPSPLPNEAPAWCLHATALAIRDALAPILRPHAHTVTTKWPNDVLIDGERKICGILAEDLGQTHGSHYLAIGYGVNIIMDANARPAPHATALSLEGDEEAQHSPLTRRATLLDAILNGIDARFRALQAAQWDPTSSGLADEAQRHCVTLGQQVALPHAHSSAPEAQTSPMKYGRALAIDRSGALIVEREDGTHSLITTGDVLLPHEYHPRPSSDS</sequence>
<keyword evidence="1 7" id="KW-0436">Ligase</keyword>
<proteinExistence type="predicted"/>
<dbReference type="InterPro" id="IPR004143">
    <property type="entry name" value="BPL_LPL_catalytic"/>
</dbReference>
<keyword evidence="3" id="KW-0067">ATP-binding</keyword>
<gene>
    <name evidence="7" type="ORF">EII11_08060</name>
</gene>
<feature type="domain" description="BPL/LPL catalytic" evidence="6">
    <location>
        <begin position="15"/>
        <end position="207"/>
    </location>
</feature>
<dbReference type="CDD" id="cd16442">
    <property type="entry name" value="BPL"/>
    <property type="match status" value="1"/>
</dbReference>
<evidence type="ECO:0000256" key="2">
    <source>
        <dbReference type="ARBA" id="ARBA00022741"/>
    </source>
</evidence>
<dbReference type="PROSITE" id="PS51733">
    <property type="entry name" value="BPL_LPL_CATALYTIC"/>
    <property type="match status" value="1"/>
</dbReference>
<keyword evidence="2" id="KW-0547">Nucleotide-binding</keyword>
<dbReference type="Gene3D" id="3.30.930.10">
    <property type="entry name" value="Bira Bifunctional Protein, Domain 2"/>
    <property type="match status" value="1"/>
</dbReference>
<organism evidence="7 8">
    <name type="scientific">Schaalia canis</name>
    <dbReference type="NCBI Taxonomy" id="100469"/>
    <lineage>
        <taxon>Bacteria</taxon>
        <taxon>Bacillati</taxon>
        <taxon>Actinomycetota</taxon>
        <taxon>Actinomycetes</taxon>
        <taxon>Actinomycetales</taxon>
        <taxon>Actinomycetaceae</taxon>
        <taxon>Schaalia</taxon>
    </lineage>
</organism>
<dbReference type="InterPro" id="IPR004408">
    <property type="entry name" value="Biotin_CoA_COase_ligase"/>
</dbReference>
<dbReference type="GO" id="GO:0005737">
    <property type="term" value="C:cytoplasm"/>
    <property type="evidence" value="ECO:0007669"/>
    <property type="project" value="TreeGrafter"/>
</dbReference>
<keyword evidence="8" id="KW-1185">Reference proteome</keyword>
<dbReference type="InterPro" id="IPR045864">
    <property type="entry name" value="aa-tRNA-synth_II/BPL/LPL"/>
</dbReference>
<evidence type="ECO:0000256" key="3">
    <source>
        <dbReference type="ARBA" id="ARBA00022840"/>
    </source>
</evidence>
<dbReference type="Pfam" id="PF02237">
    <property type="entry name" value="BPL_C"/>
    <property type="match status" value="1"/>
</dbReference>
<evidence type="ECO:0000256" key="4">
    <source>
        <dbReference type="ARBA" id="ARBA00023267"/>
    </source>
</evidence>
<accession>A0A3P1SCQ9</accession>
<comment type="caution">
    <text evidence="7">The sequence shown here is derived from an EMBL/GenBank/DDBJ whole genome shotgun (WGS) entry which is preliminary data.</text>
</comment>
<dbReference type="Gene3D" id="2.30.30.100">
    <property type="match status" value="1"/>
</dbReference>
<dbReference type="GO" id="GO:0004077">
    <property type="term" value="F:biotin--[biotin carboxyl-carrier protein] ligase activity"/>
    <property type="evidence" value="ECO:0007669"/>
    <property type="project" value="UniProtKB-EC"/>
</dbReference>
<dbReference type="EC" id="6.3.4.15" evidence="5"/>
<dbReference type="NCBIfam" id="TIGR00121">
    <property type="entry name" value="birA_ligase"/>
    <property type="match status" value="1"/>
</dbReference>
<dbReference type="OrthoDB" id="9807064at2"/>
<evidence type="ECO:0000256" key="1">
    <source>
        <dbReference type="ARBA" id="ARBA00022598"/>
    </source>
</evidence>
<protein>
    <recommendedName>
        <fullName evidence="5">biotin--[biotin carboxyl-carrier protein] ligase</fullName>
        <ecNumber evidence="5">6.3.4.15</ecNumber>
    </recommendedName>
</protein>
<dbReference type="SUPFAM" id="SSF55681">
    <property type="entry name" value="Class II aaRS and biotin synthetases"/>
    <property type="match status" value="1"/>
</dbReference>
<dbReference type="SUPFAM" id="SSF50037">
    <property type="entry name" value="C-terminal domain of transcriptional repressors"/>
    <property type="match status" value="1"/>
</dbReference>
<evidence type="ECO:0000259" key="6">
    <source>
        <dbReference type="PROSITE" id="PS51733"/>
    </source>
</evidence>
<dbReference type="InterPro" id="IPR003142">
    <property type="entry name" value="BPL_C"/>
</dbReference>
<dbReference type="EMBL" id="RQZF01000009">
    <property type="protein sequence ID" value="RRC94829.1"/>
    <property type="molecule type" value="Genomic_DNA"/>
</dbReference>
<dbReference type="PANTHER" id="PTHR12835">
    <property type="entry name" value="BIOTIN PROTEIN LIGASE"/>
    <property type="match status" value="1"/>
</dbReference>
<dbReference type="RefSeq" id="WP_124871289.1">
    <property type="nucleotide sequence ID" value="NZ_RQZF01000009.1"/>
</dbReference>
<dbReference type="InterPro" id="IPR008988">
    <property type="entry name" value="Transcriptional_repressor_C"/>
</dbReference>
<dbReference type="PANTHER" id="PTHR12835:SF5">
    <property type="entry name" value="BIOTIN--PROTEIN LIGASE"/>
    <property type="match status" value="1"/>
</dbReference>
<keyword evidence="4" id="KW-0092">Biotin</keyword>
<evidence type="ECO:0000313" key="7">
    <source>
        <dbReference type="EMBL" id="RRC94829.1"/>
    </source>
</evidence>
<evidence type="ECO:0000313" key="8">
    <source>
        <dbReference type="Proteomes" id="UP000280444"/>
    </source>
</evidence>
<evidence type="ECO:0000256" key="5">
    <source>
        <dbReference type="ARBA" id="ARBA00024227"/>
    </source>
</evidence>